<dbReference type="SFLD" id="SFLDF00002">
    <property type="entry name" value="enolase"/>
    <property type="match status" value="1"/>
</dbReference>
<feature type="active site" description="Proton acceptor" evidence="8">
    <location>
        <position position="367"/>
    </location>
</feature>
<dbReference type="InterPro" id="IPR036849">
    <property type="entry name" value="Enolase-like_C_sf"/>
</dbReference>
<dbReference type="GO" id="GO:0000015">
    <property type="term" value="C:phosphopyruvate hydratase complex"/>
    <property type="evidence" value="ECO:0007669"/>
    <property type="project" value="InterPro"/>
</dbReference>
<dbReference type="InterPro" id="IPR020810">
    <property type="entry name" value="Enolase_C"/>
</dbReference>
<proteinExistence type="inferred from homology"/>
<feature type="domain" description="Enolase N-terminal" evidence="12">
    <location>
        <begin position="26"/>
        <end position="154"/>
    </location>
</feature>
<organism evidence="13 14">
    <name type="scientific">Nannochloropsis gaditana</name>
    <dbReference type="NCBI Taxonomy" id="72520"/>
    <lineage>
        <taxon>Eukaryota</taxon>
        <taxon>Sar</taxon>
        <taxon>Stramenopiles</taxon>
        <taxon>Ochrophyta</taxon>
        <taxon>Eustigmatophyceae</taxon>
        <taxon>Eustigmatales</taxon>
        <taxon>Monodopsidaceae</taxon>
        <taxon>Nannochloropsis</taxon>
    </lineage>
</organism>
<dbReference type="SFLD" id="SFLDG00178">
    <property type="entry name" value="enolase"/>
    <property type="match status" value="1"/>
</dbReference>
<dbReference type="PRINTS" id="PR00148">
    <property type="entry name" value="ENOLASE"/>
</dbReference>
<feature type="binding site" evidence="9">
    <location>
        <position position="187"/>
    </location>
    <ligand>
        <name>substrate</name>
    </ligand>
</feature>
<evidence type="ECO:0000256" key="9">
    <source>
        <dbReference type="PIRSR" id="PIRSR001400-2"/>
    </source>
</evidence>
<evidence type="ECO:0000256" key="4">
    <source>
        <dbReference type="ARBA" id="ARBA00012058"/>
    </source>
</evidence>
<comment type="similarity">
    <text evidence="3">Belongs to the enolase family.</text>
</comment>
<keyword evidence="10" id="KW-0479">Metal-binding</keyword>
<feature type="binding site" evidence="9">
    <location>
        <position position="418"/>
    </location>
    <ligand>
        <name>substrate</name>
    </ligand>
</feature>
<dbReference type="InterPro" id="IPR029017">
    <property type="entry name" value="Enolase-like_N"/>
</dbReference>
<dbReference type="InterPro" id="IPR020809">
    <property type="entry name" value="Enolase_CS"/>
</dbReference>
<keyword evidence="7" id="KW-0456">Lyase</keyword>
<gene>
    <name evidence="13" type="ORF">Naga_100009g67</name>
</gene>
<evidence type="ECO:0000313" key="13">
    <source>
        <dbReference type="EMBL" id="EWM28602.1"/>
    </source>
</evidence>
<dbReference type="PIRSF" id="PIRSF001400">
    <property type="entry name" value="Enolase"/>
    <property type="match status" value="1"/>
</dbReference>
<comment type="cofactor">
    <cofactor evidence="10">
        <name>Mg(2+)</name>
        <dbReference type="ChEBI" id="CHEBI:18420"/>
    </cofactor>
    <text evidence="10">Mg(2+) is required for catalysis and for stabilizing the dimer.</text>
</comment>
<dbReference type="GO" id="GO:0004634">
    <property type="term" value="F:phosphopyruvate hydratase activity"/>
    <property type="evidence" value="ECO:0007669"/>
    <property type="project" value="UniProtKB-EC"/>
</dbReference>
<dbReference type="SFLD" id="SFLDS00001">
    <property type="entry name" value="Enolase"/>
    <property type="match status" value="1"/>
</dbReference>
<keyword evidence="5 10" id="KW-0460">Magnesium</keyword>
<accession>W7TR29</accession>
<evidence type="ECO:0000256" key="8">
    <source>
        <dbReference type="PIRSR" id="PIRSR001400-1"/>
    </source>
</evidence>
<evidence type="ECO:0000256" key="10">
    <source>
        <dbReference type="PIRSR" id="PIRSR001400-3"/>
    </source>
</evidence>
<dbReference type="Gene3D" id="3.20.20.120">
    <property type="entry name" value="Enolase-like C-terminal domain"/>
    <property type="match status" value="1"/>
</dbReference>
<dbReference type="UniPathway" id="UPA00109">
    <property type="reaction ID" value="UER00187"/>
</dbReference>
<feature type="binding site" evidence="9">
    <location>
        <position position="315"/>
    </location>
    <ligand>
        <name>substrate</name>
    </ligand>
</feature>
<dbReference type="EC" id="4.2.1.11" evidence="4"/>
<dbReference type="AlphaFoldDB" id="W7TR29"/>
<dbReference type="InterPro" id="IPR020811">
    <property type="entry name" value="Enolase_N"/>
</dbReference>
<comment type="pathway">
    <text evidence="2">Carbohydrate degradation; glycolysis; pyruvate from D-glyceraldehyde 3-phosphate: step 4/5.</text>
</comment>
<reference evidence="13 14" key="1">
    <citation type="journal article" date="2014" name="Mol. Plant">
        <title>Chromosome Scale Genome Assembly and Transcriptome Profiling of Nannochloropsis gaditana in Nitrogen Depletion.</title>
        <authorList>
            <person name="Corteggiani Carpinelli E."/>
            <person name="Telatin A."/>
            <person name="Vitulo N."/>
            <person name="Forcato C."/>
            <person name="D'Angelo M."/>
            <person name="Schiavon R."/>
            <person name="Vezzi A."/>
            <person name="Giacometti G.M."/>
            <person name="Morosinotto T."/>
            <person name="Valle G."/>
        </authorList>
    </citation>
    <scope>NUCLEOTIDE SEQUENCE [LARGE SCALE GENOMIC DNA]</scope>
    <source>
        <strain evidence="13 14">B-31</strain>
    </source>
</reference>
<feature type="active site" description="Proton donor" evidence="8">
    <location>
        <position position="230"/>
    </location>
</feature>
<feature type="binding site" evidence="9">
    <location>
        <position position="342"/>
    </location>
    <ligand>
        <name>substrate</name>
    </ligand>
</feature>
<feature type="binding site" evidence="9">
    <location>
        <position position="178"/>
    </location>
    <ligand>
        <name>substrate</name>
    </ligand>
</feature>
<sequence>MLFTLSLKKPALAAGRLSAARAASTITAIKGRQIIDSRGNPTVEVDLFTKDGKFTASVPSGASTGIYEAMELRDGGKAFMGKGVTKAVNNVNTALAKALAGQDVTQQATLDKMMIELDGTENKSKLGANAILGVSLAAAKAGAAAKQVPLYKHFGDLAGNTKFVLPVPSFNVINGGSHAGNKLAFQEFMILPTGASTFSEAMAIGCEVYHHLAKVIKAKYGQDAVNVGDEGGFAPNIQSNTEGVELLMSAIEKAGYLEKVKLGMDVASSEFLTKDGKYDLDFKNPQGDGKQVLTGPQLADMYMELSNKYPIVSIEDPFDQDDWANYTPFTAAIGSKVQVVGDDLLVTNPKRIKEAAQKKACNALLLKVNQIGSVTESIEAVKDSKKNGWGVMTSHRSGETEDSYIADLAVGLCTGQIKTGAPCRSERLAKYNQLLRIEEDLGSKAVYAGKSFRVPAWMA</sequence>
<comment type="caution">
    <text evidence="13">The sequence shown here is derived from an EMBL/GenBank/DDBJ whole genome shotgun (WGS) entry which is preliminary data.</text>
</comment>
<keyword evidence="6" id="KW-0324">Glycolysis</keyword>
<feature type="binding site" evidence="9">
    <location>
        <begin position="394"/>
        <end position="397"/>
    </location>
    <ligand>
        <name>substrate</name>
    </ligand>
</feature>
<feature type="binding site" evidence="10">
    <location>
        <position position="315"/>
    </location>
    <ligand>
        <name>Mg(2+)</name>
        <dbReference type="ChEBI" id="CHEBI:18420"/>
    </ligand>
</feature>
<dbReference type="GO" id="GO:0000287">
    <property type="term" value="F:magnesium ion binding"/>
    <property type="evidence" value="ECO:0007669"/>
    <property type="project" value="InterPro"/>
</dbReference>
<dbReference type="PANTHER" id="PTHR11902">
    <property type="entry name" value="ENOLASE"/>
    <property type="match status" value="1"/>
</dbReference>
<protein>
    <recommendedName>
        <fullName evidence="4">phosphopyruvate hydratase</fullName>
        <ecNumber evidence="4">4.2.1.11</ecNumber>
    </recommendedName>
</protein>
<dbReference type="EMBL" id="AZIL01000279">
    <property type="protein sequence ID" value="EWM28602.1"/>
    <property type="molecule type" value="Genomic_DNA"/>
</dbReference>
<dbReference type="SMART" id="SM01192">
    <property type="entry name" value="Enolase_C"/>
    <property type="match status" value="1"/>
</dbReference>
<comment type="subcellular location">
    <subcellularLocation>
        <location evidence="1">Cytoplasm</location>
    </subcellularLocation>
</comment>
<dbReference type="PROSITE" id="PS00164">
    <property type="entry name" value="ENOLASE"/>
    <property type="match status" value="1"/>
</dbReference>
<evidence type="ECO:0000256" key="5">
    <source>
        <dbReference type="ARBA" id="ARBA00022842"/>
    </source>
</evidence>
<keyword evidence="14" id="KW-1185">Reference proteome</keyword>
<dbReference type="SUPFAM" id="SSF51604">
    <property type="entry name" value="Enolase C-terminal domain-like"/>
    <property type="match status" value="1"/>
</dbReference>
<dbReference type="Pfam" id="PF03952">
    <property type="entry name" value="Enolase_N"/>
    <property type="match status" value="1"/>
</dbReference>
<dbReference type="FunFam" id="3.30.390.10:FF:000001">
    <property type="entry name" value="Enolase"/>
    <property type="match status" value="1"/>
</dbReference>
<dbReference type="InterPro" id="IPR000941">
    <property type="entry name" value="Enolase"/>
</dbReference>
<dbReference type="NCBIfam" id="TIGR01060">
    <property type="entry name" value="eno"/>
    <property type="match status" value="1"/>
</dbReference>
<evidence type="ECO:0000256" key="1">
    <source>
        <dbReference type="ARBA" id="ARBA00004496"/>
    </source>
</evidence>
<feature type="binding site" evidence="10">
    <location>
        <position position="342"/>
    </location>
    <ligand>
        <name>Mg(2+)</name>
        <dbReference type="ChEBI" id="CHEBI:18420"/>
    </ligand>
</feature>
<feature type="binding site" evidence="10">
    <location>
        <position position="265"/>
    </location>
    <ligand>
        <name>Mg(2+)</name>
        <dbReference type="ChEBI" id="CHEBI:18420"/>
    </ligand>
</feature>
<evidence type="ECO:0000256" key="7">
    <source>
        <dbReference type="ARBA" id="ARBA00023239"/>
    </source>
</evidence>
<dbReference type="OrthoDB" id="1739814at2759"/>
<dbReference type="PANTHER" id="PTHR11902:SF1">
    <property type="entry name" value="ENOLASE"/>
    <property type="match status" value="1"/>
</dbReference>
<dbReference type="GO" id="GO:0006096">
    <property type="term" value="P:glycolytic process"/>
    <property type="evidence" value="ECO:0007669"/>
    <property type="project" value="UniProtKB-UniPathway"/>
</dbReference>
<feature type="domain" description="Enolase C-terminal TIM barrel" evidence="11">
    <location>
        <begin position="162"/>
        <end position="455"/>
    </location>
</feature>
<evidence type="ECO:0000256" key="3">
    <source>
        <dbReference type="ARBA" id="ARBA00009604"/>
    </source>
</evidence>
<evidence type="ECO:0000256" key="6">
    <source>
        <dbReference type="ARBA" id="ARBA00023152"/>
    </source>
</evidence>
<dbReference type="HAMAP" id="MF_00318">
    <property type="entry name" value="Enolase"/>
    <property type="match status" value="1"/>
</dbReference>
<dbReference type="SMART" id="SM01193">
    <property type="entry name" value="Enolase_N"/>
    <property type="match status" value="1"/>
</dbReference>
<name>W7TR29_9STRA</name>
<evidence type="ECO:0000313" key="14">
    <source>
        <dbReference type="Proteomes" id="UP000019335"/>
    </source>
</evidence>
<evidence type="ECO:0000259" key="11">
    <source>
        <dbReference type="SMART" id="SM01192"/>
    </source>
</evidence>
<evidence type="ECO:0000259" key="12">
    <source>
        <dbReference type="SMART" id="SM01193"/>
    </source>
</evidence>
<dbReference type="CDD" id="cd03313">
    <property type="entry name" value="enolase"/>
    <property type="match status" value="1"/>
</dbReference>
<evidence type="ECO:0000256" key="2">
    <source>
        <dbReference type="ARBA" id="ARBA00005031"/>
    </source>
</evidence>
<dbReference type="Gene3D" id="3.30.390.10">
    <property type="entry name" value="Enolase-like, N-terminal domain"/>
    <property type="match status" value="1"/>
</dbReference>
<dbReference type="Proteomes" id="UP000019335">
    <property type="component" value="Chromosome 4"/>
</dbReference>
<dbReference type="SUPFAM" id="SSF54826">
    <property type="entry name" value="Enolase N-terminal domain-like"/>
    <property type="match status" value="1"/>
</dbReference>
<dbReference type="Pfam" id="PF00113">
    <property type="entry name" value="Enolase_C"/>
    <property type="match status" value="1"/>
</dbReference>
<dbReference type="FunFam" id="3.20.20.120:FF:000002">
    <property type="entry name" value="Enolase 1"/>
    <property type="match status" value="1"/>
</dbReference>